<feature type="compositionally biased region" description="Low complexity" evidence="5">
    <location>
        <begin position="433"/>
        <end position="459"/>
    </location>
</feature>
<evidence type="ECO:0000256" key="3">
    <source>
        <dbReference type="ARBA" id="ARBA00023242"/>
    </source>
</evidence>
<feature type="compositionally biased region" description="Low complexity" evidence="5">
    <location>
        <begin position="292"/>
        <end position="311"/>
    </location>
</feature>
<evidence type="ECO:0000256" key="1">
    <source>
        <dbReference type="ARBA" id="ARBA00004123"/>
    </source>
</evidence>
<dbReference type="GO" id="GO:0016604">
    <property type="term" value="C:nuclear body"/>
    <property type="evidence" value="ECO:0007669"/>
    <property type="project" value="TreeGrafter"/>
</dbReference>
<keyword evidence="3" id="KW-0539">Nucleus</keyword>
<name>A0A9P7B4G7_RHOMI</name>
<evidence type="ECO:0000313" key="7">
    <source>
        <dbReference type="EMBL" id="KAG0658139.1"/>
    </source>
</evidence>
<keyword evidence="4" id="KW-0862">Zinc</keyword>
<keyword evidence="4" id="KW-0863">Zinc-finger</keyword>
<protein>
    <recommendedName>
        <fullName evidence="6">C2H2-type domain-containing protein</fullName>
    </recommendedName>
</protein>
<comment type="caution">
    <text evidence="7">The sequence shown here is derived from an EMBL/GenBank/DDBJ whole genome shotgun (WGS) entry which is preliminary data.</text>
</comment>
<accession>A0A9P7B4G7</accession>
<feature type="compositionally biased region" description="Low complexity" evidence="5">
    <location>
        <begin position="1"/>
        <end position="13"/>
    </location>
</feature>
<dbReference type="PROSITE" id="PS00028">
    <property type="entry name" value="ZINC_FINGER_C2H2_1"/>
    <property type="match status" value="1"/>
</dbReference>
<feature type="region of interest" description="Disordered" evidence="5">
    <location>
        <begin position="518"/>
        <end position="554"/>
    </location>
</feature>
<dbReference type="Proteomes" id="UP000777482">
    <property type="component" value="Unassembled WGS sequence"/>
</dbReference>
<dbReference type="EMBL" id="PUHQ01000070">
    <property type="protein sequence ID" value="KAG0658139.1"/>
    <property type="molecule type" value="Genomic_DNA"/>
</dbReference>
<dbReference type="Pfam" id="PF04959">
    <property type="entry name" value="ARS2"/>
    <property type="match status" value="1"/>
</dbReference>
<feature type="compositionally biased region" description="Basic and acidic residues" evidence="5">
    <location>
        <begin position="541"/>
        <end position="554"/>
    </location>
</feature>
<dbReference type="PROSITE" id="PS50157">
    <property type="entry name" value="ZINC_FINGER_C2H2_2"/>
    <property type="match status" value="1"/>
</dbReference>
<comment type="subcellular location">
    <subcellularLocation>
        <location evidence="1">Nucleus</location>
    </subcellularLocation>
</comment>
<keyword evidence="8" id="KW-1185">Reference proteome</keyword>
<feature type="region of interest" description="Disordered" evidence="5">
    <location>
        <begin position="281"/>
        <end position="311"/>
    </location>
</feature>
<feature type="compositionally biased region" description="Basic and acidic residues" evidence="5">
    <location>
        <begin position="811"/>
        <end position="827"/>
    </location>
</feature>
<comment type="similarity">
    <text evidence="2">Belongs to the ARS2 family.</text>
</comment>
<dbReference type="AlphaFoldDB" id="A0A9P7B4G7"/>
<feature type="region of interest" description="Disordered" evidence="5">
    <location>
        <begin position="394"/>
        <end position="465"/>
    </location>
</feature>
<feature type="region of interest" description="Disordered" evidence="5">
    <location>
        <begin position="1"/>
        <end position="112"/>
    </location>
</feature>
<organism evidence="7 8">
    <name type="scientific">Rhodotorula mucilaginosa</name>
    <name type="common">Yeast</name>
    <name type="synonym">Rhodotorula rubra</name>
    <dbReference type="NCBI Taxonomy" id="5537"/>
    <lineage>
        <taxon>Eukaryota</taxon>
        <taxon>Fungi</taxon>
        <taxon>Dikarya</taxon>
        <taxon>Basidiomycota</taxon>
        <taxon>Pucciniomycotina</taxon>
        <taxon>Microbotryomycetes</taxon>
        <taxon>Sporidiobolales</taxon>
        <taxon>Sporidiobolaceae</taxon>
        <taxon>Rhodotorula</taxon>
    </lineage>
</organism>
<feature type="compositionally biased region" description="Basic and acidic residues" evidence="5">
    <location>
        <begin position="402"/>
        <end position="418"/>
    </location>
</feature>
<reference evidence="7 8" key="1">
    <citation type="submission" date="2020-11" db="EMBL/GenBank/DDBJ databases">
        <title>Kefir isolates.</title>
        <authorList>
            <person name="Marcisauskas S."/>
            <person name="Kim Y."/>
            <person name="Blasche S."/>
        </authorList>
    </citation>
    <scope>NUCLEOTIDE SEQUENCE [LARGE SCALE GENOMIC DNA]</scope>
    <source>
        <strain evidence="7 8">KR</strain>
    </source>
</reference>
<feature type="compositionally biased region" description="Pro residues" evidence="5">
    <location>
        <begin position="773"/>
        <end position="790"/>
    </location>
</feature>
<evidence type="ECO:0000256" key="2">
    <source>
        <dbReference type="ARBA" id="ARBA00005407"/>
    </source>
</evidence>
<dbReference type="InterPro" id="IPR039727">
    <property type="entry name" value="SE/Ars2"/>
</dbReference>
<proteinExistence type="inferred from homology"/>
<dbReference type="GO" id="GO:0008270">
    <property type="term" value="F:zinc ion binding"/>
    <property type="evidence" value="ECO:0007669"/>
    <property type="project" value="UniProtKB-KW"/>
</dbReference>
<feature type="domain" description="C2H2-type" evidence="6">
    <location>
        <begin position="706"/>
        <end position="729"/>
    </location>
</feature>
<keyword evidence="4" id="KW-0479">Metal-binding</keyword>
<gene>
    <name evidence="7" type="ORF">C6P46_006015</name>
</gene>
<dbReference type="InterPro" id="IPR013087">
    <property type="entry name" value="Znf_C2H2_type"/>
</dbReference>
<dbReference type="InterPro" id="IPR007042">
    <property type="entry name" value="SERRATE/Ars2_C"/>
</dbReference>
<evidence type="ECO:0000256" key="4">
    <source>
        <dbReference type="PROSITE-ProRule" id="PRU00042"/>
    </source>
</evidence>
<dbReference type="OrthoDB" id="342064at2759"/>
<dbReference type="PANTHER" id="PTHR13165">
    <property type="entry name" value="ARSENITE-RESISTANCE PROTEIN 2"/>
    <property type="match status" value="1"/>
</dbReference>
<dbReference type="PANTHER" id="PTHR13165:SF0">
    <property type="entry name" value="SERRATE RNA EFFECTOR MOLECULE HOMOLOG"/>
    <property type="match status" value="1"/>
</dbReference>
<feature type="compositionally biased region" description="Basic and acidic residues" evidence="5">
    <location>
        <begin position="41"/>
        <end position="67"/>
    </location>
</feature>
<evidence type="ECO:0000256" key="5">
    <source>
        <dbReference type="SAM" id="MobiDB-lite"/>
    </source>
</evidence>
<evidence type="ECO:0000259" key="6">
    <source>
        <dbReference type="PROSITE" id="PS50157"/>
    </source>
</evidence>
<evidence type="ECO:0000313" key="8">
    <source>
        <dbReference type="Proteomes" id="UP000777482"/>
    </source>
</evidence>
<sequence length="866" mass="94615">MLSLQSPSRSSPLVALGPSAYPNTVVRMDISPRARRYSRGGYDDDRRERFPPRDDRRRYPDSPDDMRKRRRSISPGGRGAPPRRGRGGHAPPDDYYDRPPPPLHEGKPAIPVADAYGYPPAGYHDGYGAVLPPPPPRRPVLEPPMNLPYMVTHRYFSDWFHASQSDALSGADFDKALADAWTKYQGDFLRRELKASWADIRMRAPEWADEKYGIAEDRVAERKERRRMAEKETRMREWVERAAKGDFDDVSFDFDEESARKPRIIPNAAAQAAAAAAAVKTGTNGSENGSDAAPAAAAEAAPPTATTPVPTTMLKASSPEQVILPARPEMIVCPGVPPTVATKALAEIFRAFEGFSRLSVSDPQPHLGFHRVAWATFTSPEAATATLSTIQAAHTNSPIAGGEKKAEEDEAKKEKVAVEGDSAPPAAASQNDAEMTTEPATPAEATTTTTSSTKQPTSPYSVGGYDLTHPGLLSIRLEPVEVRVRAAPACTSAPSRIRRDLETALQAVEVLEKQLLTTADGEGEGKGQDESSGGQKGSAVIREKRNAWEKEVEQRKETDSLDELAYEKARDDVDKRALDLALAYLRDAFDVCFYCCAVCESPEQLSDMCSRHVRRCDLSSDPRRQAMVLFALVPARAFKSAGNQLTPAASLPFRAETNWVSAFDRRVPLMTDLSTLDLRDFGAESREEEQYRLLAPHIKQEEEGKFRCKECSKLFSARKFVEKHLGLKHPDVLGNRLDEVAIYNNYVLDPCRVPLALFQCENYLPSILNPPPPPPPLHSLPPARRPPPPLSERLGPPPDKRRRRGGGGGRDGGDREHPPGGGGDKRGPPAPPPKGAALDPRAQRGATAYADLDGPAGAGGDIVLPY</sequence>
<feature type="region of interest" description="Disordered" evidence="5">
    <location>
        <begin position="773"/>
        <end position="866"/>
    </location>
</feature>